<feature type="transmembrane region" description="Helical" evidence="6">
    <location>
        <begin position="471"/>
        <end position="490"/>
    </location>
</feature>
<feature type="transmembrane region" description="Helical" evidence="6">
    <location>
        <begin position="239"/>
        <end position="263"/>
    </location>
</feature>
<dbReference type="PANTHER" id="PTHR30619:SF1">
    <property type="entry name" value="RECOMBINATION PROTEIN 2"/>
    <property type="match status" value="1"/>
</dbReference>
<dbReference type="STRING" id="655355.SAMN05216283_10571"/>
<keyword evidence="5 6" id="KW-0472">Membrane</keyword>
<keyword evidence="3 6" id="KW-0812">Transmembrane</keyword>
<comment type="subcellular location">
    <subcellularLocation>
        <location evidence="1">Cell membrane</location>
        <topology evidence="1">Multi-pass membrane protein</topology>
    </subcellularLocation>
</comment>
<protein>
    <submittedName>
        <fullName evidence="9">Competence protein ComEC</fullName>
    </submittedName>
</protein>
<dbReference type="InterPro" id="IPR004477">
    <property type="entry name" value="ComEC_N"/>
</dbReference>
<sequence>MNFFLNNPFIRILSFWLLGLLLGFYVPEHRIAVVCLLGLALLLALSKIKSKASPFDFFASSLLALAIVVLASFSIRTTQLPEQHQGHKYVAQVLDSPTPKPNSYQCLIRIEQADSSYLHNRQVLAYFEKTDAATKLKPGDRLAINSQLQRIQNSGEPFAFNYRRFMANRQVFFSTYIPSTNYYPLTTLETFSLKLQAEVFRGKLICLLHEHIDNQEVVQVISALTLGYRKELAPETRSYFASTGAMHVLAVSGLHVGMIFLFLSQLLGFLKRSRLGQVCFVLLIAALLWAYALLTGFSPSVQRATVMFSFILIGNSMRRPSSIYNSIAASAFLLLLINPRLIFEVGFQLSYAAVTSIVFFYPRLERLIHPKNKLLTKAWQLFCVSFAAQLGTFALSIYYFHQFPVFFWLSNFIVLPAAYLILGGTLLFFLSIPLEMLSSAIAWALSGVTQITLFALKQIDQLPYSLIENISISNSQLAFLAGMLVSLIFFIKLKRKAFLFATLSFYLIFLIAGLWQKQQLFEQRACIIYARHQAIQLINGRNNYLLLLTKTPRKQPPIQAVTRELQLNQPIILYPDTCASFQTSDLVIDQGTIVFINQTFQYKERIDKQPMQNYILEKGEHKYWSLLLHMKLDSARQKGTMLNNYHRRRQQTFTIDL</sequence>
<dbReference type="InterPro" id="IPR025405">
    <property type="entry name" value="DUF4131"/>
</dbReference>
<feature type="transmembrane region" description="Helical" evidence="6">
    <location>
        <begin position="275"/>
        <end position="294"/>
    </location>
</feature>
<feature type="transmembrane region" description="Helical" evidence="6">
    <location>
        <begin position="9"/>
        <end position="25"/>
    </location>
</feature>
<keyword evidence="2" id="KW-1003">Cell membrane</keyword>
<accession>A0A1I2I1B4</accession>
<dbReference type="Pfam" id="PF03772">
    <property type="entry name" value="Competence"/>
    <property type="match status" value="1"/>
</dbReference>
<evidence type="ECO:0000256" key="2">
    <source>
        <dbReference type="ARBA" id="ARBA00022475"/>
    </source>
</evidence>
<dbReference type="PANTHER" id="PTHR30619">
    <property type="entry name" value="DNA INTERNALIZATION/COMPETENCE PROTEIN COMEC/REC2"/>
    <property type="match status" value="1"/>
</dbReference>
<feature type="transmembrane region" description="Helical" evidence="6">
    <location>
        <begin position="323"/>
        <end position="339"/>
    </location>
</feature>
<evidence type="ECO:0000256" key="5">
    <source>
        <dbReference type="ARBA" id="ARBA00023136"/>
    </source>
</evidence>
<dbReference type="EMBL" id="FONW01000005">
    <property type="protein sequence ID" value="SFF36179.1"/>
    <property type="molecule type" value="Genomic_DNA"/>
</dbReference>
<proteinExistence type="predicted"/>
<dbReference type="NCBIfam" id="TIGR00360">
    <property type="entry name" value="ComEC_N-term"/>
    <property type="match status" value="1"/>
</dbReference>
<evidence type="ECO:0000313" key="10">
    <source>
        <dbReference type="Proteomes" id="UP000198964"/>
    </source>
</evidence>
<organism evidence="9 10">
    <name type="scientific">Sunxiuqinia elliptica</name>
    <dbReference type="NCBI Taxonomy" id="655355"/>
    <lineage>
        <taxon>Bacteria</taxon>
        <taxon>Pseudomonadati</taxon>
        <taxon>Bacteroidota</taxon>
        <taxon>Bacteroidia</taxon>
        <taxon>Marinilabiliales</taxon>
        <taxon>Prolixibacteraceae</taxon>
        <taxon>Sunxiuqinia</taxon>
    </lineage>
</organism>
<feature type="transmembrane region" description="Helical" evidence="6">
    <location>
        <begin position="497"/>
        <end position="515"/>
    </location>
</feature>
<keyword evidence="10" id="KW-1185">Reference proteome</keyword>
<dbReference type="RefSeq" id="WP_093919988.1">
    <property type="nucleotide sequence ID" value="NZ_FONW01000005.1"/>
</dbReference>
<gene>
    <name evidence="9" type="ORF">SAMN05216283_10571</name>
</gene>
<dbReference type="Pfam" id="PF13567">
    <property type="entry name" value="DUF4131"/>
    <property type="match status" value="1"/>
</dbReference>
<dbReference type="InterPro" id="IPR052159">
    <property type="entry name" value="Competence_DNA_uptake"/>
</dbReference>
<evidence type="ECO:0000256" key="6">
    <source>
        <dbReference type="SAM" id="Phobius"/>
    </source>
</evidence>
<dbReference type="Proteomes" id="UP000198964">
    <property type="component" value="Unassembled WGS sequence"/>
</dbReference>
<reference evidence="9 10" key="1">
    <citation type="submission" date="2016-10" db="EMBL/GenBank/DDBJ databases">
        <authorList>
            <person name="de Groot N.N."/>
        </authorList>
    </citation>
    <scope>NUCLEOTIDE SEQUENCE [LARGE SCALE GENOMIC DNA]</scope>
    <source>
        <strain evidence="9 10">CGMCC 1.9156</strain>
    </source>
</reference>
<feature type="transmembrane region" description="Helical" evidence="6">
    <location>
        <begin position="31"/>
        <end position="48"/>
    </location>
</feature>
<dbReference type="AlphaFoldDB" id="A0A1I2I1B4"/>
<feature type="transmembrane region" description="Helical" evidence="6">
    <location>
        <begin position="381"/>
        <end position="400"/>
    </location>
</feature>
<evidence type="ECO:0000256" key="1">
    <source>
        <dbReference type="ARBA" id="ARBA00004651"/>
    </source>
</evidence>
<dbReference type="GO" id="GO:0005886">
    <property type="term" value="C:plasma membrane"/>
    <property type="evidence" value="ECO:0007669"/>
    <property type="project" value="UniProtKB-SubCell"/>
</dbReference>
<feature type="transmembrane region" description="Helical" evidence="6">
    <location>
        <begin position="55"/>
        <end position="75"/>
    </location>
</feature>
<evidence type="ECO:0000259" key="7">
    <source>
        <dbReference type="Pfam" id="PF03772"/>
    </source>
</evidence>
<evidence type="ECO:0000256" key="4">
    <source>
        <dbReference type="ARBA" id="ARBA00022989"/>
    </source>
</evidence>
<name>A0A1I2I1B4_9BACT</name>
<evidence type="ECO:0000256" key="3">
    <source>
        <dbReference type="ARBA" id="ARBA00022692"/>
    </source>
</evidence>
<evidence type="ECO:0000313" key="9">
    <source>
        <dbReference type="EMBL" id="SFF36179.1"/>
    </source>
</evidence>
<evidence type="ECO:0000259" key="8">
    <source>
        <dbReference type="Pfam" id="PF13567"/>
    </source>
</evidence>
<feature type="domain" description="DUF4131" evidence="8">
    <location>
        <begin position="32"/>
        <end position="179"/>
    </location>
</feature>
<feature type="domain" description="ComEC/Rec2-related protein" evidence="7">
    <location>
        <begin position="224"/>
        <end position="491"/>
    </location>
</feature>
<feature type="transmembrane region" description="Helical" evidence="6">
    <location>
        <begin position="406"/>
        <end position="429"/>
    </location>
</feature>
<keyword evidence="4 6" id="KW-1133">Transmembrane helix</keyword>